<name>A0A6G9ZDL2_9NOCA</name>
<evidence type="ECO:0000313" key="2">
    <source>
        <dbReference type="EMBL" id="QIS23709.1"/>
    </source>
</evidence>
<gene>
    <name evidence="2" type="ORF">F6W96_40955</name>
</gene>
<reference evidence="2 3" key="1">
    <citation type="journal article" date="2019" name="ACS Chem. Biol.">
        <title>Identification and Mobilization of a Cryptic Antibiotic Biosynthesis Gene Locus from a Human-Pathogenic Nocardia Isolate.</title>
        <authorList>
            <person name="Herisse M."/>
            <person name="Ishida K."/>
            <person name="Porter J.L."/>
            <person name="Howden B."/>
            <person name="Hertweck C."/>
            <person name="Stinear T.P."/>
            <person name="Pidot S.J."/>
        </authorList>
    </citation>
    <scope>NUCLEOTIDE SEQUENCE [LARGE SCALE GENOMIC DNA]</scope>
    <source>
        <strain evidence="2 3">AUSMDU00012715</strain>
    </source>
</reference>
<feature type="region of interest" description="Disordered" evidence="1">
    <location>
        <begin position="1"/>
        <end position="21"/>
    </location>
</feature>
<accession>A0A6G9ZDL2</accession>
<dbReference type="Proteomes" id="UP000500953">
    <property type="component" value="Chromosome"/>
</dbReference>
<proteinExistence type="predicted"/>
<dbReference type="AlphaFoldDB" id="A0A6G9ZDL2"/>
<evidence type="ECO:0000313" key="3">
    <source>
        <dbReference type="Proteomes" id="UP000500953"/>
    </source>
</evidence>
<protein>
    <submittedName>
        <fullName evidence="2">Uncharacterized protein</fullName>
    </submittedName>
</protein>
<dbReference type="RefSeq" id="WP_167491027.1">
    <property type="nucleotide sequence ID" value="NZ_CP046173.1"/>
</dbReference>
<organism evidence="2 3">
    <name type="scientific">Nocardia terpenica</name>
    <dbReference type="NCBI Taxonomy" id="455432"/>
    <lineage>
        <taxon>Bacteria</taxon>
        <taxon>Bacillati</taxon>
        <taxon>Actinomycetota</taxon>
        <taxon>Actinomycetes</taxon>
        <taxon>Mycobacteriales</taxon>
        <taxon>Nocardiaceae</taxon>
        <taxon>Nocardia</taxon>
    </lineage>
</organism>
<evidence type="ECO:0000256" key="1">
    <source>
        <dbReference type="SAM" id="MobiDB-lite"/>
    </source>
</evidence>
<dbReference type="EMBL" id="CP046173">
    <property type="protein sequence ID" value="QIS23709.1"/>
    <property type="molecule type" value="Genomic_DNA"/>
</dbReference>
<sequence>MTTISNLAVPESPFGQPGAATGRATPTVAAVASTAVGTALVYVTFNARRLRDLSTDHGDFEIGYEVVRVTDFRTGPEYPAALARRLGECLAWAEVLAGHYLPDTFAPLARAAATSAQRECFDRLIQAWETRGDGSTGAPGAHLIDTAIDLGVLEQDLRRRCATANLHSKYLDPQCPSVRLPITSAAAVALLAGREMRWCTWDHLDLDRLVTKTFSDTLAGDSS</sequence>